<sequence>MQRTYYAYIMASRRNGTLYTGVTNDIVRRTWEHREGQLKGFTKDHGIKRLVWFEVHASIDAAIRREKQIKAWQRAWKIELIELNNPDWRDLWWDVTGQK</sequence>
<dbReference type="InterPro" id="IPR035901">
    <property type="entry name" value="GIY-YIG_endonuc_sf"/>
</dbReference>
<name>A0ABQ5WCF7_9HYPH</name>
<keyword evidence="4" id="KW-1185">Reference proteome</keyword>
<proteinExistence type="inferred from homology"/>
<dbReference type="RefSeq" id="WP_284342676.1">
    <property type="nucleotide sequence ID" value="NZ_BSNS01000023.1"/>
</dbReference>
<evidence type="ECO:0000259" key="2">
    <source>
        <dbReference type="PROSITE" id="PS50164"/>
    </source>
</evidence>
<dbReference type="InterPro" id="IPR050190">
    <property type="entry name" value="UPF0213_domain"/>
</dbReference>
<dbReference type="CDD" id="cd10448">
    <property type="entry name" value="GIY-YIG_unchar_3"/>
    <property type="match status" value="1"/>
</dbReference>
<evidence type="ECO:0000256" key="1">
    <source>
        <dbReference type="ARBA" id="ARBA00007435"/>
    </source>
</evidence>
<organism evidence="3 4">
    <name type="scientific">Devosia nitrariae</name>
    <dbReference type="NCBI Taxonomy" id="2071872"/>
    <lineage>
        <taxon>Bacteria</taxon>
        <taxon>Pseudomonadati</taxon>
        <taxon>Pseudomonadota</taxon>
        <taxon>Alphaproteobacteria</taxon>
        <taxon>Hyphomicrobiales</taxon>
        <taxon>Devosiaceae</taxon>
        <taxon>Devosia</taxon>
    </lineage>
</organism>
<accession>A0ABQ5WCF7</accession>
<dbReference type="SUPFAM" id="SSF82771">
    <property type="entry name" value="GIY-YIG endonuclease"/>
    <property type="match status" value="1"/>
</dbReference>
<keyword evidence="3" id="KW-0255">Endonuclease</keyword>
<evidence type="ECO:0000313" key="4">
    <source>
        <dbReference type="Proteomes" id="UP001156691"/>
    </source>
</evidence>
<comment type="caution">
    <text evidence="3">The sequence shown here is derived from an EMBL/GenBank/DDBJ whole genome shotgun (WGS) entry which is preliminary data.</text>
</comment>
<feature type="domain" description="GIY-YIG" evidence="2">
    <location>
        <begin position="3"/>
        <end position="79"/>
    </location>
</feature>
<keyword evidence="3" id="KW-0540">Nuclease</keyword>
<protein>
    <submittedName>
        <fullName evidence="3">Endonuclease</fullName>
    </submittedName>
</protein>
<dbReference type="Gene3D" id="3.40.1440.10">
    <property type="entry name" value="GIY-YIG endonuclease"/>
    <property type="match status" value="1"/>
</dbReference>
<comment type="similarity">
    <text evidence="1">Belongs to the UPF0213 family.</text>
</comment>
<keyword evidence="3" id="KW-0378">Hydrolase</keyword>
<dbReference type="Proteomes" id="UP001156691">
    <property type="component" value="Unassembled WGS sequence"/>
</dbReference>
<dbReference type="PANTHER" id="PTHR34477:SF5">
    <property type="entry name" value="BSL5627 PROTEIN"/>
    <property type="match status" value="1"/>
</dbReference>
<dbReference type="PROSITE" id="PS50164">
    <property type="entry name" value="GIY_YIG"/>
    <property type="match status" value="1"/>
</dbReference>
<dbReference type="PANTHER" id="PTHR34477">
    <property type="entry name" value="UPF0213 PROTEIN YHBQ"/>
    <property type="match status" value="1"/>
</dbReference>
<dbReference type="InterPro" id="IPR000305">
    <property type="entry name" value="GIY-YIG_endonuc"/>
</dbReference>
<dbReference type="Pfam" id="PF01541">
    <property type="entry name" value="GIY-YIG"/>
    <property type="match status" value="1"/>
</dbReference>
<dbReference type="GO" id="GO:0004519">
    <property type="term" value="F:endonuclease activity"/>
    <property type="evidence" value="ECO:0007669"/>
    <property type="project" value="UniProtKB-KW"/>
</dbReference>
<gene>
    <name evidence="3" type="ORF">GCM10010862_45450</name>
</gene>
<evidence type="ECO:0000313" key="3">
    <source>
        <dbReference type="EMBL" id="GLQ57286.1"/>
    </source>
</evidence>
<reference evidence="4" key="1">
    <citation type="journal article" date="2019" name="Int. J. Syst. Evol. Microbiol.">
        <title>The Global Catalogue of Microorganisms (GCM) 10K type strain sequencing project: providing services to taxonomists for standard genome sequencing and annotation.</title>
        <authorList>
            <consortium name="The Broad Institute Genomics Platform"/>
            <consortium name="The Broad Institute Genome Sequencing Center for Infectious Disease"/>
            <person name="Wu L."/>
            <person name="Ma J."/>
        </authorList>
    </citation>
    <scope>NUCLEOTIDE SEQUENCE [LARGE SCALE GENOMIC DNA]</scope>
    <source>
        <strain evidence="4">NBRC 112416</strain>
    </source>
</reference>
<dbReference type="EMBL" id="BSNS01000023">
    <property type="protein sequence ID" value="GLQ57286.1"/>
    <property type="molecule type" value="Genomic_DNA"/>
</dbReference>